<proteinExistence type="inferred from homology"/>
<dbReference type="HOGENOM" id="CLU_113198_4_0_9"/>
<dbReference type="OrthoDB" id="9793465at2"/>
<protein>
    <submittedName>
        <fullName evidence="2">Uncharacterized protein</fullName>
    </submittedName>
</protein>
<dbReference type="STRING" id="1461582.BN1048_00806"/>
<evidence type="ECO:0000313" key="2">
    <source>
        <dbReference type="EMBL" id="CEA00079.1"/>
    </source>
</evidence>
<dbReference type="EMBL" id="CCSE01000001">
    <property type="protein sequence ID" value="CEA00079.1"/>
    <property type="molecule type" value="Genomic_DNA"/>
</dbReference>
<keyword evidence="3" id="KW-1185">Reference proteome</keyword>
<accession>A0A078M1D4</accession>
<gene>
    <name evidence="2" type="ORF">BN1048_00806</name>
</gene>
<dbReference type="Pfam" id="PF03780">
    <property type="entry name" value="Asp23"/>
    <property type="match status" value="1"/>
</dbReference>
<dbReference type="eggNOG" id="COG1302">
    <property type="taxonomic scope" value="Bacteria"/>
</dbReference>
<dbReference type="Proteomes" id="UP000044136">
    <property type="component" value="Unassembled WGS sequence"/>
</dbReference>
<dbReference type="RefSeq" id="WP_035808703.1">
    <property type="nucleotide sequence ID" value="NZ_CCSE01000001.1"/>
</dbReference>
<name>A0A078M1D4_9STAP</name>
<dbReference type="InterPro" id="IPR005531">
    <property type="entry name" value="Asp23"/>
</dbReference>
<organism evidence="2 3">
    <name type="scientific">Jeotgalicoccus saudimassiliensis</name>
    <dbReference type="NCBI Taxonomy" id="1461582"/>
    <lineage>
        <taxon>Bacteria</taxon>
        <taxon>Bacillati</taxon>
        <taxon>Bacillota</taxon>
        <taxon>Bacilli</taxon>
        <taxon>Bacillales</taxon>
        <taxon>Staphylococcaceae</taxon>
        <taxon>Jeotgalicoccus</taxon>
    </lineage>
</organism>
<dbReference type="PANTHER" id="PTHR34297:SF1">
    <property type="entry name" value="ASP23_GLS24 FAMILY ENVELOPE STRESS RESPONSE PROTEIN"/>
    <property type="match status" value="1"/>
</dbReference>
<evidence type="ECO:0000256" key="1">
    <source>
        <dbReference type="ARBA" id="ARBA00005721"/>
    </source>
</evidence>
<reference evidence="2 3" key="1">
    <citation type="submission" date="2014-07" db="EMBL/GenBank/DDBJ databases">
        <authorList>
            <person name="Urmite Genomes Urmite Genomes"/>
        </authorList>
    </citation>
    <scope>NUCLEOTIDE SEQUENCE [LARGE SCALE GENOMIC DNA]</scope>
    <source>
        <strain evidence="2 3">13MG44_air</strain>
    </source>
</reference>
<sequence>MILQNHNTNLGSIEISSEVIEVIASIAVEETKGVHSLQNNFASGNIEKIGKKFRGRGVKVETKDDQIHIAIYVVLSTDRNVHSVAERIQENVKQAVNDMLEVKVNETNVHIVNIIK</sequence>
<dbReference type="PANTHER" id="PTHR34297">
    <property type="entry name" value="HYPOTHETICAL CYTOSOLIC PROTEIN-RELATED"/>
    <property type="match status" value="1"/>
</dbReference>
<comment type="similarity">
    <text evidence="1">Belongs to the asp23 family.</text>
</comment>
<dbReference type="AlphaFoldDB" id="A0A078M1D4"/>
<evidence type="ECO:0000313" key="3">
    <source>
        <dbReference type="Proteomes" id="UP000044136"/>
    </source>
</evidence>